<feature type="region of interest" description="Disordered" evidence="1">
    <location>
        <begin position="86"/>
        <end position="127"/>
    </location>
</feature>
<keyword evidence="3" id="KW-1185">Reference proteome</keyword>
<evidence type="ECO:0000313" key="3">
    <source>
        <dbReference type="Proteomes" id="UP001295444"/>
    </source>
</evidence>
<name>A0AAD1WV13_PELCU</name>
<evidence type="ECO:0000256" key="1">
    <source>
        <dbReference type="SAM" id="MobiDB-lite"/>
    </source>
</evidence>
<accession>A0AAD1WV13</accession>
<dbReference type="AlphaFoldDB" id="A0AAD1WV13"/>
<dbReference type="EMBL" id="CAKOES020000399">
    <property type="protein sequence ID" value="CAH2330246.1"/>
    <property type="molecule type" value="Genomic_DNA"/>
</dbReference>
<feature type="compositionally biased region" description="Basic and acidic residues" evidence="1">
    <location>
        <begin position="1"/>
        <end position="17"/>
    </location>
</feature>
<sequence length="127" mass="13538">MGRNRRTEQLETPRDSHLSSQQGPMDGFLQPPRGTVDWNESPGPAPRPPASTVGGEASALERIGNELRTMAAAMATKADLLTTTIQGLGTAGTSTPRQQQAPRRRGGGSPMGRLPQRRRQGPGDQAE</sequence>
<protein>
    <submittedName>
        <fullName evidence="2">Uncharacterized protein</fullName>
    </submittedName>
</protein>
<feature type="region of interest" description="Disordered" evidence="1">
    <location>
        <begin position="1"/>
        <end position="56"/>
    </location>
</feature>
<reference evidence="2" key="1">
    <citation type="submission" date="2022-03" db="EMBL/GenBank/DDBJ databases">
        <authorList>
            <person name="Alioto T."/>
            <person name="Alioto T."/>
            <person name="Gomez Garrido J."/>
        </authorList>
    </citation>
    <scope>NUCLEOTIDE SEQUENCE</scope>
</reference>
<feature type="compositionally biased region" description="Polar residues" evidence="1">
    <location>
        <begin position="86"/>
        <end position="95"/>
    </location>
</feature>
<organism evidence="2 3">
    <name type="scientific">Pelobates cultripes</name>
    <name type="common">Western spadefoot toad</name>
    <dbReference type="NCBI Taxonomy" id="61616"/>
    <lineage>
        <taxon>Eukaryota</taxon>
        <taxon>Metazoa</taxon>
        <taxon>Chordata</taxon>
        <taxon>Craniata</taxon>
        <taxon>Vertebrata</taxon>
        <taxon>Euteleostomi</taxon>
        <taxon>Amphibia</taxon>
        <taxon>Batrachia</taxon>
        <taxon>Anura</taxon>
        <taxon>Pelobatoidea</taxon>
        <taxon>Pelobatidae</taxon>
        <taxon>Pelobates</taxon>
    </lineage>
</organism>
<evidence type="ECO:0000313" key="2">
    <source>
        <dbReference type="EMBL" id="CAH2330246.1"/>
    </source>
</evidence>
<comment type="caution">
    <text evidence="2">The sequence shown here is derived from an EMBL/GenBank/DDBJ whole genome shotgun (WGS) entry which is preliminary data.</text>
</comment>
<proteinExistence type="predicted"/>
<gene>
    <name evidence="2" type="ORF">PECUL_23A035605</name>
</gene>
<dbReference type="Proteomes" id="UP001295444">
    <property type="component" value="Unassembled WGS sequence"/>
</dbReference>